<dbReference type="GO" id="GO:0000398">
    <property type="term" value="P:mRNA splicing, via spliceosome"/>
    <property type="evidence" value="ECO:0007669"/>
    <property type="project" value="InterPro"/>
</dbReference>
<dbReference type="InterPro" id="IPR010491">
    <property type="entry name" value="PRP1_N"/>
</dbReference>
<dbReference type="Pfam" id="PF06424">
    <property type="entry name" value="PRP1_N"/>
    <property type="match status" value="1"/>
</dbReference>
<dbReference type="AlphaFoldDB" id="A0A9D5CTJ7"/>
<gene>
    <name evidence="2" type="ORF">J5N97_013602</name>
</gene>
<reference evidence="2" key="1">
    <citation type="submission" date="2021-03" db="EMBL/GenBank/DDBJ databases">
        <authorList>
            <person name="Li Z."/>
            <person name="Yang C."/>
        </authorList>
    </citation>
    <scope>NUCLEOTIDE SEQUENCE</scope>
    <source>
        <strain evidence="2">Dzin_1.0</strain>
        <tissue evidence="2">Leaf</tissue>
    </source>
</reference>
<sequence length="251" mass="28092">MGGKSLAVGRAPKHCRSRKPCSSETWTAKTLYQNLDFSPISFYSLSLTVQALTGVPLDLQCLFISPLHLFPISSSLVLPTSSILTLHLPLLGGTQPPAALFRCPSYNSFNSKPPPNYVAGSSCGGTDFTTRSDIGPGIYSTAFLGVHKYDEDDEDDEDYLRKNRKKFDDFEDCDMGLFDSAGSDDRDYKTNTVWESVDEYMASRHKDRKEKRAKLEMDKYLASNPIQQFSNHIKRDLAAITPEQWDNIPEA</sequence>
<keyword evidence="3" id="KW-1185">Reference proteome</keyword>
<dbReference type="Proteomes" id="UP001085076">
    <property type="component" value="Miscellaneous, Linkage group lg03"/>
</dbReference>
<comment type="caution">
    <text evidence="2">The sequence shown here is derived from an EMBL/GenBank/DDBJ whole genome shotgun (WGS) entry which is preliminary data.</text>
</comment>
<proteinExistence type="predicted"/>
<evidence type="ECO:0000259" key="1">
    <source>
        <dbReference type="Pfam" id="PF06424"/>
    </source>
</evidence>
<dbReference type="EMBL" id="JAGGNH010000003">
    <property type="protein sequence ID" value="KAJ0978128.1"/>
    <property type="molecule type" value="Genomic_DNA"/>
</dbReference>
<dbReference type="OrthoDB" id="440128at2759"/>
<organism evidence="2 3">
    <name type="scientific">Dioscorea zingiberensis</name>
    <dbReference type="NCBI Taxonomy" id="325984"/>
    <lineage>
        <taxon>Eukaryota</taxon>
        <taxon>Viridiplantae</taxon>
        <taxon>Streptophyta</taxon>
        <taxon>Embryophyta</taxon>
        <taxon>Tracheophyta</taxon>
        <taxon>Spermatophyta</taxon>
        <taxon>Magnoliopsida</taxon>
        <taxon>Liliopsida</taxon>
        <taxon>Dioscoreales</taxon>
        <taxon>Dioscoreaceae</taxon>
        <taxon>Dioscorea</taxon>
    </lineage>
</organism>
<evidence type="ECO:0000313" key="3">
    <source>
        <dbReference type="Proteomes" id="UP001085076"/>
    </source>
</evidence>
<name>A0A9D5CTJ7_9LILI</name>
<feature type="domain" description="PRP1 splicing factor N-terminal" evidence="1">
    <location>
        <begin position="113"/>
        <end position="251"/>
    </location>
</feature>
<accession>A0A9D5CTJ7</accession>
<protein>
    <recommendedName>
        <fullName evidence="1">PRP1 splicing factor N-terminal domain-containing protein</fullName>
    </recommendedName>
</protein>
<reference evidence="2" key="2">
    <citation type="journal article" date="2022" name="Hortic Res">
        <title>The genome of Dioscorea zingiberensis sheds light on the biosynthesis, origin and evolution of the medicinally important diosgenin saponins.</title>
        <authorList>
            <person name="Li Y."/>
            <person name="Tan C."/>
            <person name="Li Z."/>
            <person name="Guo J."/>
            <person name="Li S."/>
            <person name="Chen X."/>
            <person name="Wang C."/>
            <person name="Dai X."/>
            <person name="Yang H."/>
            <person name="Song W."/>
            <person name="Hou L."/>
            <person name="Xu J."/>
            <person name="Tong Z."/>
            <person name="Xu A."/>
            <person name="Yuan X."/>
            <person name="Wang W."/>
            <person name="Yang Q."/>
            <person name="Chen L."/>
            <person name="Sun Z."/>
            <person name="Wang K."/>
            <person name="Pan B."/>
            <person name="Chen J."/>
            <person name="Bao Y."/>
            <person name="Liu F."/>
            <person name="Qi X."/>
            <person name="Gang D.R."/>
            <person name="Wen J."/>
            <person name="Li J."/>
        </authorList>
    </citation>
    <scope>NUCLEOTIDE SEQUENCE</scope>
    <source>
        <strain evidence="2">Dzin_1.0</strain>
    </source>
</reference>
<evidence type="ECO:0000313" key="2">
    <source>
        <dbReference type="EMBL" id="KAJ0978128.1"/>
    </source>
</evidence>